<dbReference type="InterPro" id="IPR003346">
    <property type="entry name" value="Transposase_20"/>
</dbReference>
<feature type="compositionally biased region" description="Basic residues" evidence="1">
    <location>
        <begin position="13"/>
        <end position="25"/>
    </location>
</feature>
<name>A0A8J7FAH2_9CYAN</name>
<feature type="region of interest" description="Disordered" evidence="1">
    <location>
        <begin position="1"/>
        <end position="53"/>
    </location>
</feature>
<sequence length="126" mass="14568">MVKRGKTVEFHKSRNSNKHLKRRLSERKFQKVMGLAPTQDSSGDKKKSKVSGGSALCRKAFWQWVFTSVEPKRSRTNEITKKLGAILDKEKSGGRPIRLVRSRISVRACKLLFNQFVKELNEYNRC</sequence>
<evidence type="ECO:0000256" key="1">
    <source>
        <dbReference type="SAM" id="MobiDB-lite"/>
    </source>
</evidence>
<dbReference type="GO" id="GO:0006313">
    <property type="term" value="P:DNA transposition"/>
    <property type="evidence" value="ECO:0007669"/>
    <property type="project" value="InterPro"/>
</dbReference>
<comment type="caution">
    <text evidence="3">The sequence shown here is derived from an EMBL/GenBank/DDBJ whole genome shotgun (WGS) entry which is preliminary data.</text>
</comment>
<feature type="domain" description="Transposase IS116/IS110/IS902 C-terminal" evidence="2">
    <location>
        <begin position="20"/>
        <end position="70"/>
    </location>
</feature>
<evidence type="ECO:0000313" key="3">
    <source>
        <dbReference type="EMBL" id="MBE9212603.1"/>
    </source>
</evidence>
<dbReference type="GO" id="GO:0004803">
    <property type="term" value="F:transposase activity"/>
    <property type="evidence" value="ECO:0007669"/>
    <property type="project" value="InterPro"/>
</dbReference>
<dbReference type="Proteomes" id="UP000620559">
    <property type="component" value="Unassembled WGS sequence"/>
</dbReference>
<accession>A0A8J7FAH2</accession>
<feature type="compositionally biased region" description="Basic and acidic residues" evidence="1">
    <location>
        <begin position="1"/>
        <end position="12"/>
    </location>
</feature>
<reference evidence="3" key="1">
    <citation type="submission" date="2020-10" db="EMBL/GenBank/DDBJ databases">
        <authorList>
            <person name="Castelo-Branco R."/>
            <person name="Eusebio N."/>
            <person name="Adriana R."/>
            <person name="Vieira A."/>
            <person name="Brugerolle De Fraissinette N."/>
            <person name="Rezende De Castro R."/>
            <person name="Schneider M.P."/>
            <person name="Vasconcelos V."/>
            <person name="Leao P.N."/>
        </authorList>
    </citation>
    <scope>NUCLEOTIDE SEQUENCE</scope>
    <source>
        <strain evidence="3">LEGE 06105</strain>
    </source>
</reference>
<dbReference type="EMBL" id="JADEWL010000016">
    <property type="protein sequence ID" value="MBE9212603.1"/>
    <property type="molecule type" value="Genomic_DNA"/>
</dbReference>
<dbReference type="GO" id="GO:0003677">
    <property type="term" value="F:DNA binding"/>
    <property type="evidence" value="ECO:0007669"/>
    <property type="project" value="InterPro"/>
</dbReference>
<gene>
    <name evidence="3" type="ORF">IQ247_07715</name>
</gene>
<evidence type="ECO:0000259" key="2">
    <source>
        <dbReference type="Pfam" id="PF02371"/>
    </source>
</evidence>
<proteinExistence type="predicted"/>
<protein>
    <submittedName>
        <fullName evidence="3">Transposase</fullName>
    </submittedName>
</protein>
<dbReference type="AlphaFoldDB" id="A0A8J7FAH2"/>
<keyword evidence="4" id="KW-1185">Reference proteome</keyword>
<organism evidence="3 4">
    <name type="scientific">Plectonema cf. radiosum LEGE 06105</name>
    <dbReference type="NCBI Taxonomy" id="945769"/>
    <lineage>
        <taxon>Bacteria</taxon>
        <taxon>Bacillati</taxon>
        <taxon>Cyanobacteriota</taxon>
        <taxon>Cyanophyceae</taxon>
        <taxon>Oscillatoriophycideae</taxon>
        <taxon>Oscillatoriales</taxon>
        <taxon>Microcoleaceae</taxon>
        <taxon>Plectonema</taxon>
    </lineage>
</organism>
<evidence type="ECO:0000313" key="4">
    <source>
        <dbReference type="Proteomes" id="UP000620559"/>
    </source>
</evidence>
<dbReference type="Pfam" id="PF02371">
    <property type="entry name" value="Transposase_20"/>
    <property type="match status" value="1"/>
</dbReference>